<dbReference type="Proteomes" id="UP001341840">
    <property type="component" value="Unassembled WGS sequence"/>
</dbReference>
<gene>
    <name evidence="3" type="ORF">PIB30_079793</name>
</gene>
<keyword evidence="4" id="KW-1185">Reference proteome</keyword>
<evidence type="ECO:0000313" key="4">
    <source>
        <dbReference type="Proteomes" id="UP001341840"/>
    </source>
</evidence>
<comment type="caution">
    <text evidence="3">The sequence shown here is derived from an EMBL/GenBank/DDBJ whole genome shotgun (WGS) entry which is preliminary data.</text>
</comment>
<proteinExistence type="predicted"/>
<protein>
    <recommendedName>
        <fullName evidence="2">DUF4283 domain-containing protein</fullName>
    </recommendedName>
</protein>
<dbReference type="InterPro" id="IPR040256">
    <property type="entry name" value="At4g02000-like"/>
</dbReference>
<feature type="region of interest" description="Disordered" evidence="1">
    <location>
        <begin position="1"/>
        <end position="21"/>
    </location>
</feature>
<organism evidence="3 4">
    <name type="scientific">Stylosanthes scabra</name>
    <dbReference type="NCBI Taxonomy" id="79078"/>
    <lineage>
        <taxon>Eukaryota</taxon>
        <taxon>Viridiplantae</taxon>
        <taxon>Streptophyta</taxon>
        <taxon>Embryophyta</taxon>
        <taxon>Tracheophyta</taxon>
        <taxon>Spermatophyta</taxon>
        <taxon>Magnoliopsida</taxon>
        <taxon>eudicotyledons</taxon>
        <taxon>Gunneridae</taxon>
        <taxon>Pentapetalae</taxon>
        <taxon>rosids</taxon>
        <taxon>fabids</taxon>
        <taxon>Fabales</taxon>
        <taxon>Fabaceae</taxon>
        <taxon>Papilionoideae</taxon>
        <taxon>50 kb inversion clade</taxon>
        <taxon>dalbergioids sensu lato</taxon>
        <taxon>Dalbergieae</taxon>
        <taxon>Pterocarpus clade</taxon>
        <taxon>Stylosanthes</taxon>
    </lineage>
</organism>
<name>A0ABU6SRX1_9FABA</name>
<sequence length="222" mass="26079">MEEPLATNSVEEQNAKVSNEEEEDLFVYEERDIAEGVKKCKDSIVGKLITEKNINPNWIHNAMYNIWRKPEGFQLKEVQDKLYQFFFEKESDMKRVLKGSPWIFRNSWLIMEKWERNTNPKKMDFSKDEVSVQIWNLPEHCKTTKLGIKLAAVIGEVLECNLYDCGNEQGMFIKARFSNMRSSLLFATTVDSSVMRKALVQKRKMKRQEAELNPEIWEPAET</sequence>
<reference evidence="3 4" key="1">
    <citation type="journal article" date="2023" name="Plants (Basel)">
        <title>Bridging the Gap: Combining Genomics and Transcriptomics Approaches to Understand Stylosanthes scabra, an Orphan Legume from the Brazilian Caatinga.</title>
        <authorList>
            <person name="Ferreira-Neto J.R.C."/>
            <person name="da Silva M.D."/>
            <person name="Binneck E."/>
            <person name="de Melo N.F."/>
            <person name="da Silva R.H."/>
            <person name="de Melo A.L.T.M."/>
            <person name="Pandolfi V."/>
            <person name="Bustamante F.O."/>
            <person name="Brasileiro-Vidal A.C."/>
            <person name="Benko-Iseppon A.M."/>
        </authorList>
    </citation>
    <scope>NUCLEOTIDE SEQUENCE [LARGE SCALE GENOMIC DNA]</scope>
    <source>
        <tissue evidence="3">Leaves</tissue>
    </source>
</reference>
<dbReference type="EMBL" id="JASCZI010061557">
    <property type="protein sequence ID" value="MED6139000.1"/>
    <property type="molecule type" value="Genomic_DNA"/>
</dbReference>
<dbReference type="PANTHER" id="PTHR31286">
    <property type="entry name" value="GLYCINE-RICH CELL WALL STRUCTURAL PROTEIN 1.8-LIKE"/>
    <property type="match status" value="1"/>
</dbReference>
<dbReference type="Pfam" id="PF14111">
    <property type="entry name" value="DUF4283"/>
    <property type="match status" value="1"/>
</dbReference>
<evidence type="ECO:0000313" key="3">
    <source>
        <dbReference type="EMBL" id="MED6139000.1"/>
    </source>
</evidence>
<dbReference type="InterPro" id="IPR025558">
    <property type="entry name" value="DUF4283"/>
</dbReference>
<feature type="domain" description="DUF4283" evidence="2">
    <location>
        <begin position="38"/>
        <end position="121"/>
    </location>
</feature>
<dbReference type="PANTHER" id="PTHR31286:SF167">
    <property type="entry name" value="OS09G0268800 PROTEIN"/>
    <property type="match status" value="1"/>
</dbReference>
<feature type="compositionally biased region" description="Polar residues" evidence="1">
    <location>
        <begin position="1"/>
        <end position="17"/>
    </location>
</feature>
<evidence type="ECO:0000256" key="1">
    <source>
        <dbReference type="SAM" id="MobiDB-lite"/>
    </source>
</evidence>
<accession>A0ABU6SRX1</accession>
<evidence type="ECO:0000259" key="2">
    <source>
        <dbReference type="Pfam" id="PF14111"/>
    </source>
</evidence>